<dbReference type="Proteomes" id="UP000271003">
    <property type="component" value="Chromosome"/>
</dbReference>
<dbReference type="RefSeq" id="WP_232008784.1">
    <property type="nucleotide sequence ID" value="NZ_AP018786.1"/>
</dbReference>
<dbReference type="SUPFAM" id="SSF88723">
    <property type="entry name" value="PIN domain-like"/>
    <property type="match status" value="1"/>
</dbReference>
<feature type="compositionally biased region" description="Basic and acidic residues" evidence="5">
    <location>
        <begin position="123"/>
        <end position="147"/>
    </location>
</feature>
<dbReference type="PANTHER" id="PTHR30473:SF2">
    <property type="entry name" value="PIN DOMAIN-CONTAINING PROTEIN"/>
    <property type="match status" value="1"/>
</dbReference>
<keyword evidence="2" id="KW-0547">Nucleotide-binding</keyword>
<dbReference type="AlphaFoldDB" id="A0A2Z6IFY5"/>
<evidence type="ECO:0000313" key="7">
    <source>
        <dbReference type="EMBL" id="BBF24028.1"/>
    </source>
</evidence>
<dbReference type="SUPFAM" id="SSF52540">
    <property type="entry name" value="P-loop containing nucleoside triphosphate hydrolases"/>
    <property type="match status" value="1"/>
</dbReference>
<dbReference type="CDD" id="cd09883">
    <property type="entry name" value="PIN_VapC_PhoHL-ATPase"/>
    <property type="match status" value="1"/>
</dbReference>
<evidence type="ECO:0000256" key="4">
    <source>
        <dbReference type="ARBA" id="ARBA00046345"/>
    </source>
</evidence>
<dbReference type="SMART" id="SM00670">
    <property type="entry name" value="PINc"/>
    <property type="match status" value="1"/>
</dbReference>
<organism evidence="7 8">
    <name type="scientific">Sutterella megalosphaeroides</name>
    <dbReference type="NCBI Taxonomy" id="2494234"/>
    <lineage>
        <taxon>Bacteria</taxon>
        <taxon>Pseudomonadati</taxon>
        <taxon>Pseudomonadota</taxon>
        <taxon>Betaproteobacteria</taxon>
        <taxon>Burkholderiales</taxon>
        <taxon>Sutterellaceae</taxon>
        <taxon>Sutterella</taxon>
    </lineage>
</organism>
<dbReference type="Pfam" id="PF02562">
    <property type="entry name" value="PhoH"/>
    <property type="match status" value="1"/>
</dbReference>
<dbReference type="Pfam" id="PF13638">
    <property type="entry name" value="PIN_4"/>
    <property type="match status" value="1"/>
</dbReference>
<accession>A0A2Z6IFY5</accession>
<dbReference type="KEGG" id="sutt:SUTMEG_19190"/>
<feature type="region of interest" description="Disordered" evidence="5">
    <location>
        <begin position="1"/>
        <end position="171"/>
    </location>
</feature>
<sequence length="700" mass="75740">MPLPKAPSQPADLLADYGEPAKPGKRHTRTATKRVARSRSTAVEPTPDTAKALDAAAQASSALEKVEAPRTVEPVKSVAAEAAEAAPQTPAKRRRTTKAQKAATGAVEPTAAKVAAKAPAKAPETKAEKNAPKVEAKSAEKPAEKPAAKTAAKPVPAKKSRTRKAAASAAGKQGEMLDVTTALFGTPSFVQADAEVETPADPVVAPVEEAAAAPVVAPASAPMRARRPASTRKGRALMPEDKPKLFVLDTNVLMHDPLSLFRFAEHDVFLPMTTLEELDSHKKGLTDVARNARTVSRSLDALIEANNGNLHDGVPLALLGNTEAKGRLWFETKVMAAPLPEALPAFKGDNSILATVKGLEAAFPDRAVVLVSKDINMRIKATTLGIPAEDYFNDKVLDDSDMLYTGKIELEADFWESIGEGLRSWQENDATNYAFETDHPERFVVNACLTVKGDDNFMALVTGIKGREVTMRLMRDFRKSGRFKVWGINARNREQNMALNLLMDPEIDFVTILGQAGTGKTLMTLAAALTQTIDARRYSEIIMTRATVSLGEDIGFLPGTEEEKMAPWMGALEDNLEVLHKSDAGGEWGRQASMDIIRNRVRVKSMSFMRGRTFLQKFVIIDEAQNLSPKQMKTLITRAGPGTKIVCLGNIAQIDTPYLTEGSSGLTYVVERFQGWEHAATITLTRGERSRLAEFAAEAL</sequence>
<reference evidence="7 8" key="1">
    <citation type="journal article" date="2018" name="Int. J. Syst. Evol. Microbiol.">
        <title>Mesosutterella multiformis gen. nov., sp. nov., a member of the family Sutterellaceae and Sutterella megalosphaeroides sp. nov., isolated from human faeces.</title>
        <authorList>
            <person name="Sakamoto M."/>
            <person name="Ikeyama N."/>
            <person name="Kunihiro T."/>
            <person name="Iino T."/>
            <person name="Yuki M."/>
            <person name="Ohkuma M."/>
        </authorList>
    </citation>
    <scope>NUCLEOTIDE SEQUENCE [LARGE SCALE GENOMIC DNA]</scope>
    <source>
        <strain evidence="7 8">6FBBBH3</strain>
    </source>
</reference>
<evidence type="ECO:0000256" key="2">
    <source>
        <dbReference type="ARBA" id="ARBA00022741"/>
    </source>
</evidence>
<dbReference type="GO" id="GO:0005829">
    <property type="term" value="C:cytosol"/>
    <property type="evidence" value="ECO:0007669"/>
    <property type="project" value="TreeGrafter"/>
</dbReference>
<dbReference type="PANTHER" id="PTHR30473">
    <property type="entry name" value="PROTEIN PHOH"/>
    <property type="match status" value="1"/>
</dbReference>
<dbReference type="InterPro" id="IPR027417">
    <property type="entry name" value="P-loop_NTPase"/>
</dbReference>
<dbReference type="FunFam" id="3.40.50.300:FF:000013">
    <property type="entry name" value="PhoH family ATPase"/>
    <property type="match status" value="1"/>
</dbReference>
<feature type="compositionally biased region" description="Low complexity" evidence="5">
    <location>
        <begin position="106"/>
        <end position="122"/>
    </location>
</feature>
<keyword evidence="3" id="KW-0067">ATP-binding</keyword>
<feature type="compositionally biased region" description="Basic residues" evidence="5">
    <location>
        <begin position="23"/>
        <end position="37"/>
    </location>
</feature>
<proteinExistence type="inferred from homology"/>
<name>A0A2Z6IFY5_9BURK</name>
<feature type="compositionally biased region" description="Low complexity" evidence="5">
    <location>
        <begin position="45"/>
        <end position="63"/>
    </location>
</feature>
<protein>
    <recommendedName>
        <fullName evidence="6">PIN domain-containing protein</fullName>
    </recommendedName>
</protein>
<comment type="similarity">
    <text evidence="4">In the N-terminal section; belongs to the PINc/VapC protein family.</text>
</comment>
<dbReference type="EMBL" id="AP018786">
    <property type="protein sequence ID" value="BBF24028.1"/>
    <property type="molecule type" value="Genomic_DNA"/>
</dbReference>
<evidence type="ECO:0000256" key="3">
    <source>
        <dbReference type="ARBA" id="ARBA00022840"/>
    </source>
</evidence>
<dbReference type="Gene3D" id="3.40.50.300">
    <property type="entry name" value="P-loop containing nucleotide triphosphate hydrolases"/>
    <property type="match status" value="1"/>
</dbReference>
<comment type="similarity">
    <text evidence="1">Belongs to the PhoH family.</text>
</comment>
<keyword evidence="8" id="KW-1185">Reference proteome</keyword>
<gene>
    <name evidence="7" type="ORF">SUTMEG_19190</name>
</gene>
<evidence type="ECO:0000313" key="8">
    <source>
        <dbReference type="Proteomes" id="UP000271003"/>
    </source>
</evidence>
<feature type="domain" description="PIN" evidence="6">
    <location>
        <begin position="244"/>
        <end position="379"/>
    </location>
</feature>
<dbReference type="InterPro" id="IPR002716">
    <property type="entry name" value="PIN_dom"/>
</dbReference>
<dbReference type="Gene3D" id="3.40.50.1010">
    <property type="entry name" value="5'-nuclease"/>
    <property type="match status" value="1"/>
</dbReference>
<dbReference type="InterPro" id="IPR029060">
    <property type="entry name" value="PIN-like_dom_sf"/>
</dbReference>
<evidence type="ECO:0000259" key="6">
    <source>
        <dbReference type="SMART" id="SM00670"/>
    </source>
</evidence>
<dbReference type="GO" id="GO:0005524">
    <property type="term" value="F:ATP binding"/>
    <property type="evidence" value="ECO:0007669"/>
    <property type="project" value="UniProtKB-KW"/>
</dbReference>
<evidence type="ECO:0000256" key="5">
    <source>
        <dbReference type="SAM" id="MobiDB-lite"/>
    </source>
</evidence>
<dbReference type="InterPro" id="IPR003714">
    <property type="entry name" value="PhoH"/>
</dbReference>
<dbReference type="InterPro" id="IPR051451">
    <property type="entry name" value="PhoH2-like"/>
</dbReference>
<evidence type="ECO:0000256" key="1">
    <source>
        <dbReference type="ARBA" id="ARBA00010393"/>
    </source>
</evidence>